<organism evidence="1 2">
    <name type="scientific">Erwinia papayae</name>
    <dbReference type="NCBI Taxonomy" id="206499"/>
    <lineage>
        <taxon>Bacteria</taxon>
        <taxon>Pseudomonadati</taxon>
        <taxon>Pseudomonadota</taxon>
        <taxon>Gammaproteobacteria</taxon>
        <taxon>Enterobacterales</taxon>
        <taxon>Erwiniaceae</taxon>
        <taxon>Erwinia</taxon>
    </lineage>
</organism>
<evidence type="ECO:0000313" key="2">
    <source>
        <dbReference type="Proteomes" id="UP001554567"/>
    </source>
</evidence>
<proteinExistence type="predicted"/>
<dbReference type="Proteomes" id="UP001554567">
    <property type="component" value="Unassembled WGS sequence"/>
</dbReference>
<name>A0ABV3N1X8_9GAMM</name>
<keyword evidence="2" id="KW-1185">Reference proteome</keyword>
<dbReference type="RefSeq" id="WP_367167562.1">
    <property type="nucleotide sequence ID" value="NZ_JBFKZN010000005.1"/>
</dbReference>
<protein>
    <submittedName>
        <fullName evidence="1">Uncharacterized protein</fullName>
    </submittedName>
</protein>
<comment type="caution">
    <text evidence="1">The sequence shown here is derived from an EMBL/GenBank/DDBJ whole genome shotgun (WGS) entry which is preliminary data.</text>
</comment>
<dbReference type="EMBL" id="JBFKZN010000005">
    <property type="protein sequence ID" value="MEW5289831.1"/>
    <property type="molecule type" value="Genomic_DNA"/>
</dbReference>
<evidence type="ECO:0000313" key="1">
    <source>
        <dbReference type="EMBL" id="MEW5289831.1"/>
    </source>
</evidence>
<accession>A0ABV3N1X8</accession>
<gene>
    <name evidence="1" type="ORF">ABW286_11650</name>
</gene>
<sequence>MSGRYNFVMGWIKDHHVVSLTFGVLSAILWIKSSTAKVELGKKIVMVTYENPELNVNLHDFFATARLQSKYNSFAALSAAATALFQILGL</sequence>
<reference evidence="1 2" key="1">
    <citation type="submission" date="2024-07" db="EMBL/GenBank/DDBJ databases">
        <authorList>
            <person name="Dulla G.F.J."/>
            <person name="Delorm J.G."/>
        </authorList>
    </citation>
    <scope>NUCLEOTIDE SEQUENCE [LARGE SCALE GENOMIC DNA]</scope>
    <source>
        <strain evidence="1 2">JGD 233</strain>
    </source>
</reference>